<protein>
    <submittedName>
        <fullName evidence="1">Uncharacterized protein</fullName>
    </submittedName>
</protein>
<keyword evidence="2" id="KW-1185">Reference proteome</keyword>
<evidence type="ECO:0000313" key="2">
    <source>
        <dbReference type="Proteomes" id="UP001634393"/>
    </source>
</evidence>
<comment type="caution">
    <text evidence="1">The sequence shown here is derived from an EMBL/GenBank/DDBJ whole genome shotgun (WGS) entry which is preliminary data.</text>
</comment>
<dbReference type="AlphaFoldDB" id="A0ABD3TTV2"/>
<reference evidence="1 2" key="1">
    <citation type="submission" date="2024-12" db="EMBL/GenBank/DDBJ databases">
        <title>The unique morphological basis and parallel evolutionary history of personate flowers in Penstemon.</title>
        <authorList>
            <person name="Depatie T.H."/>
            <person name="Wessinger C.A."/>
        </authorList>
    </citation>
    <scope>NUCLEOTIDE SEQUENCE [LARGE SCALE GENOMIC DNA]</scope>
    <source>
        <strain evidence="1">WTNN_2</strain>
        <tissue evidence="1">Leaf</tissue>
    </source>
</reference>
<organism evidence="1 2">
    <name type="scientific">Penstemon smallii</name>
    <dbReference type="NCBI Taxonomy" id="265156"/>
    <lineage>
        <taxon>Eukaryota</taxon>
        <taxon>Viridiplantae</taxon>
        <taxon>Streptophyta</taxon>
        <taxon>Embryophyta</taxon>
        <taxon>Tracheophyta</taxon>
        <taxon>Spermatophyta</taxon>
        <taxon>Magnoliopsida</taxon>
        <taxon>eudicotyledons</taxon>
        <taxon>Gunneridae</taxon>
        <taxon>Pentapetalae</taxon>
        <taxon>asterids</taxon>
        <taxon>lamiids</taxon>
        <taxon>Lamiales</taxon>
        <taxon>Plantaginaceae</taxon>
        <taxon>Cheloneae</taxon>
        <taxon>Penstemon</taxon>
    </lineage>
</organism>
<proteinExistence type="predicted"/>
<dbReference type="Proteomes" id="UP001634393">
    <property type="component" value="Unassembled WGS sequence"/>
</dbReference>
<evidence type="ECO:0000313" key="1">
    <source>
        <dbReference type="EMBL" id="KAL3839683.1"/>
    </source>
</evidence>
<gene>
    <name evidence="1" type="ORF">ACJIZ3_024274</name>
</gene>
<name>A0ABD3TTV2_9LAMI</name>
<accession>A0ABD3TTV2</accession>
<dbReference type="EMBL" id="JBJXBP010000003">
    <property type="protein sequence ID" value="KAL3839683.1"/>
    <property type="molecule type" value="Genomic_DNA"/>
</dbReference>
<sequence>MDCLPFGQIKKDDEITIWSQFLKHEELIGLGISTSNYEKKIGRKNCYTDWQQNRMGDSIKDKVCTGLGEQHFLLG</sequence>